<evidence type="ECO:0000256" key="9">
    <source>
        <dbReference type="ARBA" id="ARBA00022989"/>
    </source>
</evidence>
<evidence type="ECO:0000256" key="6">
    <source>
        <dbReference type="ARBA" id="ARBA00022737"/>
    </source>
</evidence>
<dbReference type="Pfam" id="PF00069">
    <property type="entry name" value="Pkinase"/>
    <property type="match status" value="1"/>
</dbReference>
<dbReference type="PANTHER" id="PTHR27006:SF616">
    <property type="entry name" value="CYSTEINE-RICH RECEPTOR-LIKE PROTEIN KINASE 10"/>
    <property type="match status" value="1"/>
</dbReference>
<dbReference type="PANTHER" id="PTHR27006">
    <property type="entry name" value="PROMASTIGOTE SURFACE ANTIGEN PROTEIN PSA"/>
    <property type="match status" value="1"/>
</dbReference>
<dbReference type="InterPro" id="IPR000719">
    <property type="entry name" value="Prot_kinase_dom"/>
</dbReference>
<evidence type="ECO:0000256" key="4">
    <source>
        <dbReference type="ARBA" id="ARBA00022692"/>
    </source>
</evidence>
<dbReference type="GO" id="GO:0005524">
    <property type="term" value="F:ATP binding"/>
    <property type="evidence" value="ECO:0007669"/>
    <property type="project" value="UniProtKB-KW"/>
</dbReference>
<evidence type="ECO:0000256" key="3">
    <source>
        <dbReference type="ARBA" id="ARBA00022679"/>
    </source>
</evidence>
<keyword evidence="2" id="KW-0597">Phosphoprotein</keyword>
<accession>A0A2P6Q2Z1</accession>
<keyword evidence="4" id="KW-0812">Transmembrane</keyword>
<dbReference type="Proteomes" id="UP000238479">
    <property type="component" value="Chromosome 5"/>
</dbReference>
<keyword evidence="6" id="KW-0677">Repeat</keyword>
<reference evidence="15 16" key="1">
    <citation type="journal article" date="2018" name="Nat. Genet.">
        <title>The Rosa genome provides new insights in the design of modern roses.</title>
        <authorList>
            <person name="Bendahmane M."/>
        </authorList>
    </citation>
    <scope>NUCLEOTIDE SEQUENCE [LARGE SCALE GENOMIC DNA]</scope>
    <source>
        <strain evidence="16">cv. Old Blush</strain>
    </source>
</reference>
<dbReference type="GO" id="GO:0004672">
    <property type="term" value="F:protein kinase activity"/>
    <property type="evidence" value="ECO:0007669"/>
    <property type="project" value="InterPro"/>
</dbReference>
<feature type="domain" description="Gnk2-homologous" evidence="14">
    <location>
        <begin position="1"/>
        <end position="43"/>
    </location>
</feature>
<dbReference type="Gene3D" id="3.30.200.20">
    <property type="entry name" value="Phosphorylase Kinase, domain 1"/>
    <property type="match status" value="1"/>
</dbReference>
<dbReference type="SMART" id="SM00220">
    <property type="entry name" value="S_TKc"/>
    <property type="match status" value="1"/>
</dbReference>
<evidence type="ECO:0008006" key="17">
    <source>
        <dbReference type="Google" id="ProtNLM"/>
    </source>
</evidence>
<organism evidence="15 16">
    <name type="scientific">Rosa chinensis</name>
    <name type="common">China rose</name>
    <dbReference type="NCBI Taxonomy" id="74649"/>
    <lineage>
        <taxon>Eukaryota</taxon>
        <taxon>Viridiplantae</taxon>
        <taxon>Streptophyta</taxon>
        <taxon>Embryophyta</taxon>
        <taxon>Tracheophyta</taxon>
        <taxon>Spermatophyta</taxon>
        <taxon>Magnoliopsida</taxon>
        <taxon>eudicotyledons</taxon>
        <taxon>Gunneridae</taxon>
        <taxon>Pentapetalae</taxon>
        <taxon>rosids</taxon>
        <taxon>fabids</taxon>
        <taxon>Rosales</taxon>
        <taxon>Rosaceae</taxon>
        <taxon>Rosoideae</taxon>
        <taxon>Rosoideae incertae sedis</taxon>
        <taxon>Rosa</taxon>
    </lineage>
</organism>
<dbReference type="STRING" id="74649.A0A2P6Q2Z1"/>
<evidence type="ECO:0000259" key="13">
    <source>
        <dbReference type="PROSITE" id="PS50011"/>
    </source>
</evidence>
<sequence>MDKDNCRNCLQDAISNIPTCCGGKQGGRVLKPSCSVRFEATLFYESTADSEVSLPPKKVWQIHCNMTLKLLEMQQMTSLMKISGGFGVVYKGRLANGQYIAVKRLSKNFEQGDREFKNEVTLVAQLQHRNLVRLLGFCLKMKERILIYEYVPNTSPNHFIFDPINHGHLDWDTRYKIVGGIARGILYLHEDSRLRIIHCDLKPSNILLDGDMNPKIADFGLARLFLMDQTHGHTNRVAGTHGYMAPEYDNHGRFSVKSDVYSLGVLVLEIVSSKKVSTFRNGENEQDLLSYAWRSWKEDTVHNIIDPMLTQSSRIETMRCIHIGLLCVQENLNRRPTMSSVVSMLNSNSVTLSQPLRPGYFLQYNDESDITELTESINEASITNPDPR</sequence>
<keyword evidence="9" id="KW-1133">Transmembrane helix</keyword>
<keyword evidence="12" id="KW-0325">Glycoprotein</keyword>
<keyword evidence="8" id="KW-0067">ATP-binding</keyword>
<evidence type="ECO:0000256" key="5">
    <source>
        <dbReference type="ARBA" id="ARBA00022729"/>
    </source>
</evidence>
<comment type="caution">
    <text evidence="15">The sequence shown here is derived from an EMBL/GenBank/DDBJ whole genome shotgun (WGS) entry which is preliminary data.</text>
</comment>
<evidence type="ECO:0000256" key="1">
    <source>
        <dbReference type="ARBA" id="ARBA00004167"/>
    </source>
</evidence>
<dbReference type="SUPFAM" id="SSF56112">
    <property type="entry name" value="Protein kinase-like (PK-like)"/>
    <property type="match status" value="1"/>
</dbReference>
<dbReference type="GO" id="GO:0016020">
    <property type="term" value="C:membrane"/>
    <property type="evidence" value="ECO:0007669"/>
    <property type="project" value="UniProtKB-SubCell"/>
</dbReference>
<keyword evidence="11" id="KW-0675">Receptor</keyword>
<evidence type="ECO:0000256" key="8">
    <source>
        <dbReference type="ARBA" id="ARBA00022840"/>
    </source>
</evidence>
<dbReference type="CDD" id="cd14066">
    <property type="entry name" value="STKc_IRAK"/>
    <property type="match status" value="1"/>
</dbReference>
<name>A0A2P6Q2Z1_ROSCH</name>
<dbReference type="InterPro" id="IPR038408">
    <property type="entry name" value="GNK2_sf"/>
</dbReference>
<evidence type="ECO:0000313" key="16">
    <source>
        <dbReference type="Proteomes" id="UP000238479"/>
    </source>
</evidence>
<dbReference type="CDD" id="cd23509">
    <property type="entry name" value="Gnk2-like"/>
    <property type="match status" value="1"/>
</dbReference>
<proteinExistence type="predicted"/>
<dbReference type="PROSITE" id="PS00108">
    <property type="entry name" value="PROTEIN_KINASE_ST"/>
    <property type="match status" value="1"/>
</dbReference>
<gene>
    <name evidence="15" type="ORF">RchiOBHm_Chr5g0004271</name>
</gene>
<keyword evidence="10" id="KW-0472">Membrane</keyword>
<keyword evidence="3 15" id="KW-0808">Transferase</keyword>
<evidence type="ECO:0000259" key="14">
    <source>
        <dbReference type="PROSITE" id="PS51473"/>
    </source>
</evidence>
<comment type="subcellular location">
    <subcellularLocation>
        <location evidence="1">Membrane</location>
        <topology evidence="1">Single-pass membrane protein</topology>
    </subcellularLocation>
</comment>
<dbReference type="InterPro" id="IPR002902">
    <property type="entry name" value="GNK2"/>
</dbReference>
<dbReference type="Gramene" id="PRQ28553">
    <property type="protein sequence ID" value="PRQ28553"/>
    <property type="gene ID" value="RchiOBHm_Chr5g0004271"/>
</dbReference>
<dbReference type="InterPro" id="IPR011009">
    <property type="entry name" value="Kinase-like_dom_sf"/>
</dbReference>
<dbReference type="EMBL" id="PDCK01000043">
    <property type="protein sequence ID" value="PRQ28553.1"/>
    <property type="molecule type" value="Genomic_DNA"/>
</dbReference>
<evidence type="ECO:0000256" key="10">
    <source>
        <dbReference type="ARBA" id="ARBA00023136"/>
    </source>
</evidence>
<evidence type="ECO:0000256" key="7">
    <source>
        <dbReference type="ARBA" id="ARBA00022741"/>
    </source>
</evidence>
<protein>
    <recommendedName>
        <fullName evidence="17">Protein kinase domain-containing protein</fullName>
    </recommendedName>
</protein>
<evidence type="ECO:0000256" key="11">
    <source>
        <dbReference type="ARBA" id="ARBA00023170"/>
    </source>
</evidence>
<dbReference type="AlphaFoldDB" id="A0A2P6Q2Z1"/>
<dbReference type="InterPro" id="IPR008271">
    <property type="entry name" value="Ser/Thr_kinase_AS"/>
</dbReference>
<dbReference type="Gene3D" id="1.10.510.10">
    <property type="entry name" value="Transferase(Phosphotransferase) domain 1"/>
    <property type="match status" value="1"/>
</dbReference>
<dbReference type="PROSITE" id="PS50011">
    <property type="entry name" value="PROTEIN_KINASE_DOM"/>
    <property type="match status" value="1"/>
</dbReference>
<dbReference type="FunFam" id="1.10.510.10:FF:000343">
    <property type="entry name" value="Cysteine-rich receptor-like protein kinase 28"/>
    <property type="match status" value="1"/>
</dbReference>
<dbReference type="Gene3D" id="3.30.430.20">
    <property type="entry name" value="Gnk2 domain, C-X8-C-X2-C motif"/>
    <property type="match status" value="1"/>
</dbReference>
<keyword evidence="7" id="KW-0547">Nucleotide-binding</keyword>
<evidence type="ECO:0000313" key="15">
    <source>
        <dbReference type="EMBL" id="PRQ28553.1"/>
    </source>
</evidence>
<dbReference type="PROSITE" id="PS51473">
    <property type="entry name" value="GNK2"/>
    <property type="match status" value="1"/>
</dbReference>
<dbReference type="FunFam" id="3.30.200.20:FF:000924">
    <property type="entry name" value="Uncharacterized protein"/>
    <property type="match status" value="1"/>
</dbReference>
<feature type="domain" description="Protein kinase" evidence="13">
    <location>
        <begin position="75"/>
        <end position="388"/>
    </location>
</feature>
<evidence type="ECO:0000256" key="2">
    <source>
        <dbReference type="ARBA" id="ARBA00022553"/>
    </source>
</evidence>
<keyword evidence="16" id="KW-1185">Reference proteome</keyword>
<dbReference type="OMA" id="VIRCLHI"/>
<evidence type="ECO:0000256" key="12">
    <source>
        <dbReference type="ARBA" id="ARBA00023180"/>
    </source>
</evidence>
<keyword evidence="5" id="KW-0732">Signal</keyword>